<reference evidence="1 2" key="1">
    <citation type="submission" date="2013-01" db="EMBL/GenBank/DDBJ databases">
        <authorList>
            <person name="Harkins D.M."/>
            <person name="Durkin A.S."/>
            <person name="Brinkac L.M."/>
            <person name="Haft D.H."/>
            <person name="Selengut J.D."/>
            <person name="Sanka R."/>
            <person name="DePew J."/>
            <person name="Purushe J."/>
            <person name="Hospenthal D.R."/>
            <person name="Murray C.K."/>
            <person name="Pimentel G."/>
            <person name="Wasfy M."/>
            <person name="Parker T."/>
            <person name="Miller R.S."/>
            <person name="Vinetz J.M."/>
            <person name="Sutton G.G."/>
            <person name="Nierman W.C."/>
            <person name="Fouts D.E."/>
        </authorList>
    </citation>
    <scope>NUCLEOTIDE SEQUENCE [LARGE SCALE GENOMIC DNA]</scope>
    <source>
        <strain evidence="1 2">2006001854</strain>
    </source>
</reference>
<organism evidence="1 2">
    <name type="scientific">Leptospira interrogans str. 2006001854</name>
    <dbReference type="NCBI Taxonomy" id="1001590"/>
    <lineage>
        <taxon>Bacteria</taxon>
        <taxon>Pseudomonadati</taxon>
        <taxon>Spirochaetota</taxon>
        <taxon>Spirochaetia</taxon>
        <taxon>Leptospirales</taxon>
        <taxon>Leptospiraceae</taxon>
        <taxon>Leptospira</taxon>
    </lineage>
</organism>
<sequence length="62" mass="7118">MLRIPISVLIQFYPHFSINFCGEIFSPFEILSRRFSNTLQRSGAFYCLSLSSDSIRGNNGIR</sequence>
<dbReference type="Proteomes" id="UP000012128">
    <property type="component" value="Unassembled WGS sequence"/>
</dbReference>
<name>M6GAM0_LEPIR</name>
<proteinExistence type="predicted"/>
<protein>
    <submittedName>
        <fullName evidence="1">Uncharacterized protein</fullName>
    </submittedName>
</protein>
<comment type="caution">
    <text evidence="1">The sequence shown here is derived from an EMBL/GenBank/DDBJ whole genome shotgun (WGS) entry which is preliminary data.</text>
</comment>
<dbReference type="AlphaFoldDB" id="M6GAM0"/>
<evidence type="ECO:0000313" key="2">
    <source>
        <dbReference type="Proteomes" id="UP000012128"/>
    </source>
</evidence>
<dbReference type="EMBL" id="AFLW02000107">
    <property type="protein sequence ID" value="EMM81815.1"/>
    <property type="molecule type" value="Genomic_DNA"/>
</dbReference>
<gene>
    <name evidence="1" type="ORF">LEP1GSC037_5460</name>
</gene>
<evidence type="ECO:0000313" key="1">
    <source>
        <dbReference type="EMBL" id="EMM81815.1"/>
    </source>
</evidence>
<accession>M6GAM0</accession>